<dbReference type="GO" id="GO:0006368">
    <property type="term" value="P:transcription elongation by RNA polymerase II"/>
    <property type="evidence" value="ECO:0007669"/>
    <property type="project" value="TreeGrafter"/>
</dbReference>
<dbReference type="Pfam" id="PF13432">
    <property type="entry name" value="TPR_16"/>
    <property type="match status" value="1"/>
</dbReference>
<dbReference type="GO" id="GO:0006355">
    <property type="term" value="P:regulation of DNA-templated transcription"/>
    <property type="evidence" value="ECO:0007669"/>
    <property type="project" value="InterPro"/>
</dbReference>
<protein>
    <submittedName>
        <fullName evidence="5">Uncharacterized protein</fullName>
    </submittedName>
</protein>
<evidence type="ECO:0000256" key="4">
    <source>
        <dbReference type="SAM" id="MobiDB-lite"/>
    </source>
</evidence>
<dbReference type="InterPro" id="IPR011990">
    <property type="entry name" value="TPR-like_helical_dom_sf"/>
</dbReference>
<accession>A0AAW1RI50</accession>
<dbReference type="InterPro" id="IPR019734">
    <property type="entry name" value="TPR_rpt"/>
</dbReference>
<feature type="compositionally biased region" description="Acidic residues" evidence="4">
    <location>
        <begin position="987"/>
        <end position="1006"/>
    </location>
</feature>
<proteinExistence type="predicted"/>
<dbReference type="InterPro" id="IPR031101">
    <property type="entry name" value="Ctr9"/>
</dbReference>
<dbReference type="Gene3D" id="1.25.40.10">
    <property type="entry name" value="Tetratricopeptide repeat domain"/>
    <property type="match status" value="4"/>
</dbReference>
<dbReference type="PANTHER" id="PTHR14027:SF2">
    <property type="entry name" value="RNA POLYMERASE-ASSOCIATED PROTEIN CTR9 HOMOLOG"/>
    <property type="match status" value="1"/>
</dbReference>
<evidence type="ECO:0000313" key="6">
    <source>
        <dbReference type="Proteomes" id="UP001438707"/>
    </source>
</evidence>
<keyword evidence="6" id="KW-1185">Reference proteome</keyword>
<keyword evidence="2 3" id="KW-0802">TPR repeat</keyword>
<feature type="compositionally biased region" description="Basic and acidic residues" evidence="4">
    <location>
        <begin position="1030"/>
        <end position="1039"/>
    </location>
</feature>
<dbReference type="PANTHER" id="PTHR14027">
    <property type="entry name" value="RNA POLYMERASE-ASSOCIATED PROTEIN CTR9"/>
    <property type="match status" value="1"/>
</dbReference>
<evidence type="ECO:0000313" key="5">
    <source>
        <dbReference type="EMBL" id="KAK9832922.1"/>
    </source>
</evidence>
<feature type="region of interest" description="Disordered" evidence="4">
    <location>
        <begin position="938"/>
        <end position="1108"/>
    </location>
</feature>
<dbReference type="PROSITE" id="PS50005">
    <property type="entry name" value="TPR"/>
    <property type="match status" value="1"/>
</dbReference>
<dbReference type="GO" id="GO:0016593">
    <property type="term" value="C:Cdc73/Paf1 complex"/>
    <property type="evidence" value="ECO:0007669"/>
    <property type="project" value="TreeGrafter"/>
</dbReference>
<dbReference type="EMBL" id="JALJOS010000011">
    <property type="protein sequence ID" value="KAK9832922.1"/>
    <property type="molecule type" value="Genomic_DNA"/>
</dbReference>
<evidence type="ECO:0000256" key="2">
    <source>
        <dbReference type="ARBA" id="ARBA00022803"/>
    </source>
</evidence>
<dbReference type="AlphaFoldDB" id="A0AAW1RI50"/>
<dbReference type="SUPFAM" id="SSF48452">
    <property type="entry name" value="TPR-like"/>
    <property type="match status" value="5"/>
</dbReference>
<gene>
    <name evidence="5" type="ORF">WJX74_001836</name>
</gene>
<dbReference type="SMART" id="SM00028">
    <property type="entry name" value="TPR"/>
    <property type="match status" value="6"/>
</dbReference>
<sequence>MLEEEHIYIPVDQSEEVVAVPLSDLPDDPEEIVDVLKAEVVPFSLWVDFARAYLAQDKLPQYQKLLSFGTLKDVEDFYRERGKFESIQLLCELAATHVDAARAESSRSSKTERLAQAATLLTRARQLDYQEQLPSIGLGELALARDDLEGAKREFQQAAKHRSNGKENVAGILMLAKLYFMQGHYADALKMYKAALRKHPGCPPQVRLGIAFCHFHLGRPKLAEAAFNRTLTLDPFCSSAYLGLAVLSLNSGTKQGHAQGVQLLYDAYESDPSNPDLLALLSQHCLVHNCHEEARELAAAAVKLAQSDKQRARCVVLEGRACHALHGAREAFRCYTQARKLDAKLPLPLYGLAQLNLLQAESFKTSINLLETALQQVPGWQDALQVLGQLYSKMPDKAVKSLAKFKEAAARLPKSLEVWEMLAELLATTDPAGSLHAYKKALDIYRADHPAKNGAKQDMANGHGPSAVPVNPKLLNNAAVMYMRGGNVRLALELMEEAIQAAASGEAATNVTASNQVTMGYNHARLQESCGHRKEAETSYKGILAEFPGYIDCYLRLACLQARRGDLEAAHEWATKALAASSNNPDALAVQASLYLADKDKSQWDKAKEILEKQLLGKHENRHDAYAQLALGNLFLNSISHSAKAPGTEDRDSKQFTRALALFKRALDQNPGNLYAVNGIGAVLAEQGHLAAAHEIFAQVQEVSAASEGFFQMPEASVNLASAALAQLSFNPSIQLFQSCLRRHFHGQSSRVLLYLARAQYDANMLIEAKQTLQRAAHSSPWDSTLAFNLAVVMQEYAVRELKKERQPGDPNKFDELERAGTQLAQAWRFFVQQKSLLDQPGKHALPVDKKKLAAHLAFCSTTFKKAKDMIASAFKEQVSATEVREAAQVAIQRAAQAKKAEAWARQQKAEQARLELEAAGRQNAARLERLKQEWRENEAARQAAEQGDASKVDRKRKKDQQAAAEEAAFIEPDDDLDGQEYRPGDESDDGQEGAPDIEDEPEDPESAAARLAGTGLMSDSDEEEAPAGDVDRANHADPDEAPGEEVPAHRSRLKRFRDPGQQADPPAATPLDDNNMDDNMDSDGQEQDVSQAAKRQRAALLDDSDDE</sequence>
<name>A0AAW1RI50_9CHLO</name>
<dbReference type="Proteomes" id="UP001438707">
    <property type="component" value="Unassembled WGS sequence"/>
</dbReference>
<dbReference type="GO" id="GO:0000993">
    <property type="term" value="F:RNA polymerase II complex binding"/>
    <property type="evidence" value="ECO:0007669"/>
    <property type="project" value="TreeGrafter"/>
</dbReference>
<evidence type="ECO:0000256" key="1">
    <source>
        <dbReference type="ARBA" id="ARBA00022737"/>
    </source>
</evidence>
<organism evidence="5 6">
    <name type="scientific">Apatococcus lobatus</name>
    <dbReference type="NCBI Taxonomy" id="904363"/>
    <lineage>
        <taxon>Eukaryota</taxon>
        <taxon>Viridiplantae</taxon>
        <taxon>Chlorophyta</taxon>
        <taxon>core chlorophytes</taxon>
        <taxon>Trebouxiophyceae</taxon>
        <taxon>Chlorellales</taxon>
        <taxon>Chlorellaceae</taxon>
        <taxon>Apatococcus</taxon>
    </lineage>
</organism>
<feature type="compositionally biased region" description="Acidic residues" evidence="4">
    <location>
        <begin position="1075"/>
        <end position="1087"/>
    </location>
</feature>
<evidence type="ECO:0000256" key="3">
    <source>
        <dbReference type="PROSITE-ProRule" id="PRU00339"/>
    </source>
</evidence>
<dbReference type="Pfam" id="PF14559">
    <property type="entry name" value="TPR_19"/>
    <property type="match status" value="1"/>
</dbReference>
<feature type="repeat" description="TPR" evidence="3">
    <location>
        <begin position="169"/>
        <end position="202"/>
    </location>
</feature>
<reference evidence="5 6" key="1">
    <citation type="journal article" date="2024" name="Nat. Commun.">
        <title>Phylogenomics reveals the evolutionary origins of lichenization in chlorophyte algae.</title>
        <authorList>
            <person name="Puginier C."/>
            <person name="Libourel C."/>
            <person name="Otte J."/>
            <person name="Skaloud P."/>
            <person name="Haon M."/>
            <person name="Grisel S."/>
            <person name="Petersen M."/>
            <person name="Berrin J.G."/>
            <person name="Delaux P.M."/>
            <person name="Dal Grande F."/>
            <person name="Keller J."/>
        </authorList>
    </citation>
    <scope>NUCLEOTIDE SEQUENCE [LARGE SCALE GENOMIC DNA]</scope>
    <source>
        <strain evidence="5 6">SAG 2145</strain>
    </source>
</reference>
<comment type="caution">
    <text evidence="5">The sequence shown here is derived from an EMBL/GenBank/DDBJ whole genome shotgun (WGS) entry which is preliminary data.</text>
</comment>
<keyword evidence="1" id="KW-0677">Repeat</keyword>